<organism evidence="3 4">
    <name type="scientific">Siminovitchia terrae</name>
    <name type="common">Bacillus terrae</name>
    <dbReference type="NCBI Taxonomy" id="1914933"/>
    <lineage>
        <taxon>Bacteria</taxon>
        <taxon>Bacillati</taxon>
        <taxon>Bacillota</taxon>
        <taxon>Bacilli</taxon>
        <taxon>Bacillales</taxon>
        <taxon>Bacillaceae</taxon>
        <taxon>Siminovitchia</taxon>
    </lineage>
</organism>
<dbReference type="EMBL" id="BORJ01000007">
    <property type="protein sequence ID" value="GIN96881.1"/>
    <property type="molecule type" value="Genomic_DNA"/>
</dbReference>
<protein>
    <submittedName>
        <fullName evidence="2 3">Permease</fullName>
    </submittedName>
</protein>
<evidence type="ECO:0000256" key="1">
    <source>
        <dbReference type="SAM" id="Phobius"/>
    </source>
</evidence>
<dbReference type="RefSeq" id="WP_120117472.1">
    <property type="nucleotide sequence ID" value="NZ_BORJ01000007.1"/>
</dbReference>
<evidence type="ECO:0000313" key="3">
    <source>
        <dbReference type="EMBL" id="RST60377.1"/>
    </source>
</evidence>
<dbReference type="Pfam" id="PF13346">
    <property type="entry name" value="ABC2_membrane_5"/>
    <property type="match status" value="1"/>
</dbReference>
<reference evidence="3 4" key="1">
    <citation type="submission" date="2018-12" db="EMBL/GenBank/DDBJ databases">
        <authorList>
            <person name="Sun L."/>
            <person name="Chen Z."/>
        </authorList>
    </citation>
    <scope>NUCLEOTIDE SEQUENCE [LARGE SCALE GENOMIC DNA]</scope>
    <source>
        <strain evidence="3 4">LMG 29736</strain>
    </source>
</reference>
<dbReference type="InterPro" id="IPR025699">
    <property type="entry name" value="ABC2_memb-like"/>
</dbReference>
<gene>
    <name evidence="3" type="ORF">D5F11_008015</name>
    <name evidence="2" type="ORF">J6TS1_27510</name>
</gene>
<dbReference type="PANTHER" id="PTHR41309">
    <property type="entry name" value="MEMBRANE PROTEIN-RELATED"/>
    <property type="match status" value="1"/>
</dbReference>
<evidence type="ECO:0000313" key="2">
    <source>
        <dbReference type="EMBL" id="GIN96881.1"/>
    </source>
</evidence>
<feature type="transmembrane region" description="Helical" evidence="1">
    <location>
        <begin position="105"/>
        <end position="126"/>
    </location>
</feature>
<dbReference type="PANTHER" id="PTHR41309:SF2">
    <property type="entry name" value="MEMBRANE PROTEIN"/>
    <property type="match status" value="1"/>
</dbReference>
<comment type="caution">
    <text evidence="3">The sequence shown here is derived from an EMBL/GenBank/DDBJ whole genome shotgun (WGS) entry which is preliminary data.</text>
</comment>
<dbReference type="EMBL" id="QYTW02000005">
    <property type="protein sequence ID" value="RST60377.1"/>
    <property type="molecule type" value="Genomic_DNA"/>
</dbReference>
<feature type="transmembrane region" description="Helical" evidence="1">
    <location>
        <begin position="173"/>
        <end position="193"/>
    </location>
</feature>
<feature type="transmembrane region" description="Helical" evidence="1">
    <location>
        <begin position="36"/>
        <end position="53"/>
    </location>
</feature>
<dbReference type="OrthoDB" id="1913432at2"/>
<feature type="transmembrane region" description="Helical" evidence="1">
    <location>
        <begin position="74"/>
        <end position="99"/>
    </location>
</feature>
<keyword evidence="1" id="KW-1133">Transmembrane helix</keyword>
<accession>A0A429XAB8</accession>
<evidence type="ECO:0000313" key="4">
    <source>
        <dbReference type="Proteomes" id="UP000287296"/>
    </source>
</evidence>
<sequence length="203" mass="22986">MFNLIKKDIIIQKSQVLLFIPFIVFFALFGQHMSPAFIFLIASTYIPINGYIYDERVESNILLNSLPYTRKEIVAAKYIGAIVYMILSIGVAGIILYLFNYDYMIRDIAIAAGLFFVFAALVFPLFYILKPGYIGMAVMIGFIVSVLILPPIVQFLAKHFTAITEFLTSLSTTILYFSGAGIAIGLYFISWMVSQFIYQHKAF</sequence>
<dbReference type="Proteomes" id="UP000680670">
    <property type="component" value="Unassembled WGS sequence"/>
</dbReference>
<keyword evidence="1" id="KW-0472">Membrane</keyword>
<feature type="transmembrane region" description="Helical" evidence="1">
    <location>
        <begin position="133"/>
        <end position="153"/>
    </location>
</feature>
<keyword evidence="1" id="KW-0812">Transmembrane</keyword>
<name>A0A429XAB8_SIMTE</name>
<feature type="transmembrane region" description="Helical" evidence="1">
    <location>
        <begin position="12"/>
        <end position="30"/>
    </location>
</feature>
<dbReference type="Proteomes" id="UP000287296">
    <property type="component" value="Unassembled WGS sequence"/>
</dbReference>
<proteinExistence type="predicted"/>
<dbReference type="AlphaFoldDB" id="A0A429XAB8"/>
<evidence type="ECO:0000313" key="5">
    <source>
        <dbReference type="Proteomes" id="UP000680670"/>
    </source>
</evidence>
<keyword evidence="5" id="KW-1185">Reference proteome</keyword>
<reference evidence="2 5" key="2">
    <citation type="submission" date="2021-03" db="EMBL/GenBank/DDBJ databases">
        <title>Antimicrobial resistance genes in bacteria isolated from Japanese honey, and their potential for conferring macrolide and lincosamide resistance in the American foulbrood pathogen Paenibacillus larvae.</title>
        <authorList>
            <person name="Okamoto M."/>
            <person name="Kumagai M."/>
            <person name="Kanamori H."/>
            <person name="Takamatsu D."/>
        </authorList>
    </citation>
    <scope>NUCLEOTIDE SEQUENCE [LARGE SCALE GENOMIC DNA]</scope>
    <source>
        <strain evidence="2 5">J6TS1</strain>
    </source>
</reference>